<dbReference type="EMBL" id="KZ452967">
    <property type="protein sequence ID" value="PKA48138.1"/>
    <property type="molecule type" value="Genomic_DNA"/>
</dbReference>
<name>A0A2H9ZXV4_9ASPA</name>
<keyword evidence="4" id="KW-1185">Reference proteome</keyword>
<accession>A0A2H9ZXV4</accession>
<evidence type="ECO:0000313" key="3">
    <source>
        <dbReference type="EMBL" id="PKA48138.1"/>
    </source>
</evidence>
<dbReference type="GO" id="GO:0005634">
    <property type="term" value="C:nucleus"/>
    <property type="evidence" value="ECO:0007669"/>
    <property type="project" value="TreeGrafter"/>
</dbReference>
<dbReference type="GO" id="GO:0006970">
    <property type="term" value="P:response to osmotic stress"/>
    <property type="evidence" value="ECO:0007669"/>
    <property type="project" value="TreeGrafter"/>
</dbReference>
<dbReference type="STRING" id="1088818.A0A2H9ZXV4"/>
<dbReference type="PANTHER" id="PTHR33179:SF9">
    <property type="entry name" value="OS01G0278000 PROTEIN"/>
    <property type="match status" value="1"/>
</dbReference>
<feature type="domain" description="VQ" evidence="2">
    <location>
        <begin position="75"/>
        <end position="98"/>
    </location>
</feature>
<dbReference type="OrthoDB" id="780868at2759"/>
<dbReference type="InterPro" id="IPR008889">
    <property type="entry name" value="VQ"/>
</dbReference>
<evidence type="ECO:0000259" key="2">
    <source>
        <dbReference type="Pfam" id="PF05678"/>
    </source>
</evidence>
<gene>
    <name evidence="3" type="ORF">AXF42_Ash021072</name>
</gene>
<dbReference type="PANTHER" id="PTHR33179">
    <property type="entry name" value="VQ MOTIF-CONTAINING PROTEIN"/>
    <property type="match status" value="1"/>
</dbReference>
<reference evidence="3 4" key="1">
    <citation type="journal article" date="2017" name="Nature">
        <title>The Apostasia genome and the evolution of orchids.</title>
        <authorList>
            <person name="Zhang G.Q."/>
            <person name="Liu K.W."/>
            <person name="Li Z."/>
            <person name="Lohaus R."/>
            <person name="Hsiao Y.Y."/>
            <person name="Niu S.C."/>
            <person name="Wang J.Y."/>
            <person name="Lin Y.C."/>
            <person name="Xu Q."/>
            <person name="Chen L.J."/>
            <person name="Yoshida K."/>
            <person name="Fujiwara S."/>
            <person name="Wang Z.W."/>
            <person name="Zhang Y.Q."/>
            <person name="Mitsuda N."/>
            <person name="Wang M."/>
            <person name="Liu G.H."/>
            <person name="Pecoraro L."/>
            <person name="Huang H.X."/>
            <person name="Xiao X.J."/>
            <person name="Lin M."/>
            <person name="Wu X.Y."/>
            <person name="Wu W.L."/>
            <person name="Chen Y.Y."/>
            <person name="Chang S.B."/>
            <person name="Sakamoto S."/>
            <person name="Ohme-Takagi M."/>
            <person name="Yagi M."/>
            <person name="Zeng S.J."/>
            <person name="Shen C.Y."/>
            <person name="Yeh C.M."/>
            <person name="Luo Y.B."/>
            <person name="Tsai W.C."/>
            <person name="Van de Peer Y."/>
            <person name="Liu Z.J."/>
        </authorList>
    </citation>
    <scope>NUCLEOTIDE SEQUENCE [LARGE SCALE GENOMIC DNA]</scope>
    <source>
        <strain evidence="4">cv. Shenzhen</strain>
        <tissue evidence="3">Stem</tissue>
    </source>
</reference>
<dbReference type="Pfam" id="PF05678">
    <property type="entry name" value="VQ"/>
    <property type="match status" value="1"/>
</dbReference>
<dbReference type="InterPro" id="IPR039609">
    <property type="entry name" value="VQ_15/22"/>
</dbReference>
<evidence type="ECO:0000256" key="1">
    <source>
        <dbReference type="SAM" id="MobiDB-lite"/>
    </source>
</evidence>
<proteinExistence type="predicted"/>
<feature type="region of interest" description="Disordered" evidence="1">
    <location>
        <begin position="42"/>
        <end position="61"/>
    </location>
</feature>
<sequence>MADKLSDLDAWAFADTTCWITISLSDDSSASEIADLRTPTHAVAFGEQDSPRSKRGEPIQVSVKIMKRKSRAPKRSPPTYISADPTDFRRMVQEVTGIRLGESGLPVEPPIRPEPMLAAMGRSVQPQSYLPALDTSALLLDRAGIRRPAVDGPIFDFEPFPSFPTLESWRE</sequence>
<organism evidence="3 4">
    <name type="scientific">Apostasia shenzhenica</name>
    <dbReference type="NCBI Taxonomy" id="1088818"/>
    <lineage>
        <taxon>Eukaryota</taxon>
        <taxon>Viridiplantae</taxon>
        <taxon>Streptophyta</taxon>
        <taxon>Embryophyta</taxon>
        <taxon>Tracheophyta</taxon>
        <taxon>Spermatophyta</taxon>
        <taxon>Magnoliopsida</taxon>
        <taxon>Liliopsida</taxon>
        <taxon>Asparagales</taxon>
        <taxon>Orchidaceae</taxon>
        <taxon>Apostasioideae</taxon>
        <taxon>Apostasia</taxon>
    </lineage>
</organism>
<dbReference type="GO" id="GO:0005516">
    <property type="term" value="F:calmodulin binding"/>
    <property type="evidence" value="ECO:0007669"/>
    <property type="project" value="TreeGrafter"/>
</dbReference>
<dbReference type="Proteomes" id="UP000236161">
    <property type="component" value="Unassembled WGS sequence"/>
</dbReference>
<dbReference type="AlphaFoldDB" id="A0A2H9ZXV4"/>
<protein>
    <recommendedName>
        <fullName evidence="2">VQ domain-containing protein</fullName>
    </recommendedName>
</protein>
<evidence type="ECO:0000313" key="4">
    <source>
        <dbReference type="Proteomes" id="UP000236161"/>
    </source>
</evidence>